<evidence type="ECO:0000259" key="3">
    <source>
        <dbReference type="Pfam" id="PF00501"/>
    </source>
</evidence>
<dbReference type="SUPFAM" id="SSF56801">
    <property type="entry name" value="Acetyl-CoA synthetase-like"/>
    <property type="match status" value="1"/>
</dbReference>
<dbReference type="Gene3D" id="3.40.50.12780">
    <property type="entry name" value="N-terminal domain of ligase-like"/>
    <property type="match status" value="1"/>
</dbReference>
<dbReference type="InterPro" id="IPR000873">
    <property type="entry name" value="AMP-dep_synth/lig_dom"/>
</dbReference>
<evidence type="ECO:0000313" key="6">
    <source>
        <dbReference type="Proteomes" id="UP000198802"/>
    </source>
</evidence>
<dbReference type="FunFam" id="3.30.300.30:FF:000008">
    <property type="entry name" value="2,3-dihydroxybenzoate-AMP ligase"/>
    <property type="match status" value="1"/>
</dbReference>
<dbReference type="PANTHER" id="PTHR43201:SF5">
    <property type="entry name" value="MEDIUM-CHAIN ACYL-COA LIGASE ACSF2, MITOCHONDRIAL"/>
    <property type="match status" value="1"/>
</dbReference>
<dbReference type="InterPro" id="IPR025110">
    <property type="entry name" value="AMP-bd_C"/>
</dbReference>
<keyword evidence="2 5" id="KW-0436">Ligase</keyword>
<dbReference type="GO" id="GO:0006631">
    <property type="term" value="P:fatty acid metabolic process"/>
    <property type="evidence" value="ECO:0007669"/>
    <property type="project" value="TreeGrafter"/>
</dbReference>
<comment type="similarity">
    <text evidence="1">Belongs to the ATP-dependent AMP-binding enzyme family.</text>
</comment>
<evidence type="ECO:0000256" key="1">
    <source>
        <dbReference type="ARBA" id="ARBA00006432"/>
    </source>
</evidence>
<feature type="domain" description="AMP-dependent synthetase/ligase" evidence="3">
    <location>
        <begin position="26"/>
        <end position="390"/>
    </location>
</feature>
<dbReference type="Pfam" id="PF00501">
    <property type="entry name" value="AMP-binding"/>
    <property type="match status" value="1"/>
</dbReference>
<gene>
    <name evidence="5" type="ORF">Ga0074812_1092</name>
</gene>
<dbReference type="Gene3D" id="3.30.300.30">
    <property type="match status" value="1"/>
</dbReference>
<dbReference type="InterPro" id="IPR045851">
    <property type="entry name" value="AMP-bd_C_sf"/>
</dbReference>
<dbReference type="Pfam" id="PF13193">
    <property type="entry name" value="AMP-binding_C"/>
    <property type="match status" value="1"/>
</dbReference>
<proteinExistence type="inferred from homology"/>
<protein>
    <submittedName>
        <fullName evidence="5">Acyl-CoA synthetase (AMP-forming)/AMP-acid ligase II</fullName>
    </submittedName>
</protein>
<keyword evidence="6" id="KW-1185">Reference proteome</keyword>
<dbReference type="AlphaFoldDB" id="A0A0S4QNV8"/>
<dbReference type="Proteomes" id="UP000198802">
    <property type="component" value="Unassembled WGS sequence"/>
</dbReference>
<dbReference type="RefSeq" id="WP_091277564.1">
    <property type="nucleotide sequence ID" value="NZ_FAOZ01000009.1"/>
</dbReference>
<organism evidence="5 6">
    <name type="scientific">Parafrankia irregularis</name>
    <dbReference type="NCBI Taxonomy" id="795642"/>
    <lineage>
        <taxon>Bacteria</taxon>
        <taxon>Bacillati</taxon>
        <taxon>Actinomycetota</taxon>
        <taxon>Actinomycetes</taxon>
        <taxon>Frankiales</taxon>
        <taxon>Frankiaceae</taxon>
        <taxon>Parafrankia</taxon>
    </lineage>
</organism>
<dbReference type="EMBL" id="FAOZ01000009">
    <property type="protein sequence ID" value="CUU56783.1"/>
    <property type="molecule type" value="Genomic_DNA"/>
</dbReference>
<feature type="domain" description="AMP-binding enzyme C-terminal" evidence="4">
    <location>
        <begin position="441"/>
        <end position="517"/>
    </location>
</feature>
<dbReference type="InterPro" id="IPR042099">
    <property type="entry name" value="ANL_N_sf"/>
</dbReference>
<evidence type="ECO:0000313" key="5">
    <source>
        <dbReference type="EMBL" id="CUU56783.1"/>
    </source>
</evidence>
<evidence type="ECO:0000259" key="4">
    <source>
        <dbReference type="Pfam" id="PF13193"/>
    </source>
</evidence>
<reference evidence="6" key="1">
    <citation type="submission" date="2015-11" db="EMBL/GenBank/DDBJ databases">
        <authorList>
            <person name="Varghese N."/>
        </authorList>
    </citation>
    <scope>NUCLEOTIDE SEQUENCE [LARGE SCALE GENOMIC DNA]</scope>
    <source>
        <strain evidence="6">DSM 45899</strain>
    </source>
</reference>
<evidence type="ECO:0000256" key="2">
    <source>
        <dbReference type="ARBA" id="ARBA00022598"/>
    </source>
</evidence>
<accession>A0A0S4QNV8</accession>
<dbReference type="GO" id="GO:0031956">
    <property type="term" value="F:medium-chain fatty acid-CoA ligase activity"/>
    <property type="evidence" value="ECO:0007669"/>
    <property type="project" value="TreeGrafter"/>
</dbReference>
<dbReference type="PANTHER" id="PTHR43201">
    <property type="entry name" value="ACYL-COA SYNTHETASE"/>
    <property type="match status" value="1"/>
</dbReference>
<name>A0A0S4QNV8_9ACTN</name>
<sequence>MTTTASASNGPNLGIPAAAAFWSLVERAEGRSPDAVILADDHGRALTSAGLREEAERVAAGLYALGLRPGDVVSWQLPTTLEAAVLMVACARLGLVQNPIIPVFRHREVGYITRQVGARLLVVPERWRGFGHGEMARSLGVEVVSLDLESPPRSGLRLPAADPGTLPELPGLSGLSVLSTSAGNSAPPVGVGECRWIYYSSGTVADPKGVRHTDASVIASSNGVVDGLGFGAGDVYPIAWPLAHIGGVAMLAAALRTGGRLVLFDVFDPATTPGRMATHRPTFLGSATPFFLAYVAAQRRHGDTPLFPAVRVCVGGGAPTPETVSREVAEVFGVAGVVNSWGLTELPVATSETPSDAGAGSTVGRPMTGVRVRVVDGELRLKGPQCFLGYVDATLDADAFDDEGWLRTGDLGSVDGEGRVRVEGRLKDVIIRNAENISASEIEEVLLRHPAVADAAVVGVPDERTGELVCAVVVVRPGTTVTLADLGIHCQVEGLARYKCPERLELVDELPRNPMGKVLKRQLRF</sequence>